<dbReference type="NCBIfam" id="TIGR03560">
    <property type="entry name" value="F420_Rv1855c"/>
    <property type="match status" value="1"/>
</dbReference>
<dbReference type="RefSeq" id="WP_129886328.1">
    <property type="nucleotide sequence ID" value="NZ_CP035758.1"/>
</dbReference>
<keyword evidence="7" id="KW-1185">Reference proteome</keyword>
<evidence type="ECO:0000256" key="1">
    <source>
        <dbReference type="ARBA" id="ARBA00022630"/>
    </source>
</evidence>
<evidence type="ECO:0000256" key="3">
    <source>
        <dbReference type="ARBA" id="ARBA00023002"/>
    </source>
</evidence>
<feature type="domain" description="Luciferase-like" evidence="5">
    <location>
        <begin position="17"/>
        <end position="257"/>
    </location>
</feature>
<keyword evidence="4" id="KW-0503">Monooxygenase</keyword>
<dbReference type="InterPro" id="IPR011251">
    <property type="entry name" value="Luciferase-like_dom"/>
</dbReference>
<evidence type="ECO:0000256" key="2">
    <source>
        <dbReference type="ARBA" id="ARBA00022643"/>
    </source>
</evidence>
<sequence>MTEGKKLSFGIKTAPQHTTYEDMLRVWQEADSLPSIEHAWLFDHFMPLGNDFTGPCLEGWTLLSAYAALTKRVRIGLMVTGNTYRHPAVLANMAATVDIISGGRLDFGIGAGWNEREHNSYGIPLYTTGERIRRLGEACEIIKRMWSETAPDFAGKYYQIKEAYCEPKPVQKPYPPFVIGGSGEKLTLRIVAQYASIWNFVGGGPEIFQQRSAVLDKHCAAIGRDPQTIQRSIQSLVNPANLEETRSMLQAYIQAGATHLILSLRAPYPEGIVHRLDEEIIKPFKAAFED</sequence>
<evidence type="ECO:0000259" key="5">
    <source>
        <dbReference type="Pfam" id="PF00296"/>
    </source>
</evidence>
<dbReference type="SUPFAM" id="SSF51679">
    <property type="entry name" value="Bacterial luciferase-like"/>
    <property type="match status" value="1"/>
</dbReference>
<reference evidence="6 7" key="1">
    <citation type="submission" date="2019-01" db="EMBL/GenBank/DDBJ databases">
        <title>Ktedonosporobacter rubrisoli SCAWS-G2.</title>
        <authorList>
            <person name="Huang Y."/>
            <person name="Yan B."/>
        </authorList>
    </citation>
    <scope>NUCLEOTIDE SEQUENCE [LARGE SCALE GENOMIC DNA]</scope>
    <source>
        <strain evidence="6 7">SCAWS-G2</strain>
    </source>
</reference>
<gene>
    <name evidence="6" type="ORF">EPA93_06805</name>
</gene>
<dbReference type="Proteomes" id="UP000290365">
    <property type="component" value="Chromosome"/>
</dbReference>
<evidence type="ECO:0000313" key="7">
    <source>
        <dbReference type="Proteomes" id="UP000290365"/>
    </source>
</evidence>
<evidence type="ECO:0000313" key="6">
    <source>
        <dbReference type="EMBL" id="QBD75731.1"/>
    </source>
</evidence>
<accession>A0A4V0YYC4</accession>
<dbReference type="InterPro" id="IPR019952">
    <property type="entry name" value="F420_OxRdatse_Rv1855c_pred"/>
</dbReference>
<dbReference type="EMBL" id="CP035758">
    <property type="protein sequence ID" value="QBD75731.1"/>
    <property type="molecule type" value="Genomic_DNA"/>
</dbReference>
<keyword evidence="1" id="KW-0285">Flavoprotein</keyword>
<keyword evidence="3" id="KW-0560">Oxidoreductase</keyword>
<evidence type="ECO:0000256" key="4">
    <source>
        <dbReference type="ARBA" id="ARBA00023033"/>
    </source>
</evidence>
<dbReference type="KEGG" id="kbs:EPA93_06805"/>
<dbReference type="Gene3D" id="3.20.20.30">
    <property type="entry name" value="Luciferase-like domain"/>
    <property type="match status" value="1"/>
</dbReference>
<name>A0A4V0YYC4_KTERU</name>
<dbReference type="GO" id="GO:0008726">
    <property type="term" value="F:alkanesulfonate monooxygenase activity"/>
    <property type="evidence" value="ECO:0007669"/>
    <property type="project" value="TreeGrafter"/>
</dbReference>
<dbReference type="InterPro" id="IPR036661">
    <property type="entry name" value="Luciferase-like_sf"/>
</dbReference>
<dbReference type="Pfam" id="PF00296">
    <property type="entry name" value="Bac_luciferase"/>
    <property type="match status" value="1"/>
</dbReference>
<protein>
    <submittedName>
        <fullName evidence="6">LLM class F420-dependent oxidoreductase</fullName>
    </submittedName>
</protein>
<dbReference type="OrthoDB" id="4029802at2"/>
<dbReference type="InterPro" id="IPR050172">
    <property type="entry name" value="SsuD_RutA_monooxygenase"/>
</dbReference>
<organism evidence="6 7">
    <name type="scientific">Ktedonosporobacter rubrisoli</name>
    <dbReference type="NCBI Taxonomy" id="2509675"/>
    <lineage>
        <taxon>Bacteria</taxon>
        <taxon>Bacillati</taxon>
        <taxon>Chloroflexota</taxon>
        <taxon>Ktedonobacteria</taxon>
        <taxon>Ktedonobacterales</taxon>
        <taxon>Ktedonosporobacteraceae</taxon>
        <taxon>Ktedonosporobacter</taxon>
    </lineage>
</organism>
<proteinExistence type="predicted"/>
<dbReference type="PANTHER" id="PTHR42847">
    <property type="entry name" value="ALKANESULFONATE MONOOXYGENASE"/>
    <property type="match status" value="1"/>
</dbReference>
<dbReference type="GO" id="GO:0046306">
    <property type="term" value="P:alkanesulfonate catabolic process"/>
    <property type="evidence" value="ECO:0007669"/>
    <property type="project" value="TreeGrafter"/>
</dbReference>
<keyword evidence="2" id="KW-0288">FMN</keyword>
<dbReference type="PANTHER" id="PTHR42847:SF8">
    <property type="entry name" value="CONSERVED PROTEIN"/>
    <property type="match status" value="1"/>
</dbReference>
<dbReference type="AlphaFoldDB" id="A0A4V0YYC4"/>